<dbReference type="Proteomes" id="UP000001494">
    <property type="component" value="Chromosome"/>
</dbReference>
<evidence type="ECO:0000256" key="11">
    <source>
        <dbReference type="ARBA" id="ARBA00023065"/>
    </source>
</evidence>
<evidence type="ECO:0000256" key="2">
    <source>
        <dbReference type="ARBA" id="ARBA00007019"/>
    </source>
</evidence>
<dbReference type="Pfam" id="PF22776">
    <property type="entry name" value="K_trans_C"/>
    <property type="match status" value="1"/>
</dbReference>
<feature type="transmembrane region" description="Helical" evidence="13">
    <location>
        <begin position="362"/>
        <end position="382"/>
    </location>
</feature>
<feature type="transmembrane region" description="Helical" evidence="13">
    <location>
        <begin position="423"/>
        <end position="442"/>
    </location>
</feature>
<dbReference type="RefSeq" id="WP_014500340.1">
    <property type="nucleotide sequence ID" value="NC_017262.1"/>
</dbReference>
<dbReference type="HOGENOM" id="CLU_008142_4_2_5"/>
<accession>A0A0H3G002</accession>
<evidence type="ECO:0000256" key="3">
    <source>
        <dbReference type="ARBA" id="ARBA00022448"/>
    </source>
</evidence>
<feature type="transmembrane region" description="Helical" evidence="13">
    <location>
        <begin position="166"/>
        <end position="185"/>
    </location>
</feature>
<dbReference type="InterPro" id="IPR053951">
    <property type="entry name" value="K_trans_N"/>
</dbReference>
<dbReference type="Pfam" id="PF02705">
    <property type="entry name" value="K_trans"/>
    <property type="match status" value="1"/>
</dbReference>
<dbReference type="eggNOG" id="COG3158">
    <property type="taxonomic scope" value="Bacteria"/>
</dbReference>
<comment type="function">
    <text evidence="13">Transport of potassium into the cell. Likely operates as a K(+):H(+) symporter.</text>
</comment>
<dbReference type="GO" id="GO:0015079">
    <property type="term" value="F:potassium ion transmembrane transporter activity"/>
    <property type="evidence" value="ECO:0007669"/>
    <property type="project" value="UniProtKB-UniRule"/>
</dbReference>
<gene>
    <name evidence="13" type="primary">kup</name>
    <name evidence="17" type="ordered locus">Zmob_0124</name>
</gene>
<organism evidence="17 18">
    <name type="scientific">Zymomonas mobilis subsp. mobilis (strain ATCC 10988 / DSM 424 / LMG 404 / NCIMB 8938 / NRRL B-806 / ZM1)</name>
    <dbReference type="NCBI Taxonomy" id="555217"/>
    <lineage>
        <taxon>Bacteria</taxon>
        <taxon>Pseudomonadati</taxon>
        <taxon>Pseudomonadota</taxon>
        <taxon>Alphaproteobacteria</taxon>
        <taxon>Sphingomonadales</taxon>
        <taxon>Zymomonadaceae</taxon>
        <taxon>Zymomonas</taxon>
    </lineage>
</organism>
<keyword evidence="6 13" id="KW-0633">Potassium transport</keyword>
<evidence type="ECO:0000256" key="12">
    <source>
        <dbReference type="ARBA" id="ARBA00023136"/>
    </source>
</evidence>
<evidence type="ECO:0000256" key="8">
    <source>
        <dbReference type="ARBA" id="ARBA00022847"/>
    </source>
</evidence>
<evidence type="ECO:0000256" key="5">
    <source>
        <dbReference type="ARBA" id="ARBA00022519"/>
    </source>
</evidence>
<dbReference type="AlphaFoldDB" id="A0A0H3G002"/>
<evidence type="ECO:0000256" key="4">
    <source>
        <dbReference type="ARBA" id="ARBA00022475"/>
    </source>
</evidence>
<sequence length="652" mass="71943">MSNDTSPGTSSVDSKSSDPSYGVPGHSHSDKDLLKLSLGAIGIVFGDIGTSPLYALKECFKGHHQLPVDDFHIYGLVSLIFWTMGLVVTVKYVMFIMKADNKGEGGSMSLLSLIIRGANPKLSRWLIVLGVFATALFYGDSMITPAMSVLSAVEGLTVIEPSFDSWVPPVSVVILIGLFCIQARGTESVGRLFGPIMLVYFATLAILGAFNIITRSPAILLALNPYYAIHFFVSDPLQGFWALGSVVLSVTGAEALYADMGHFGRQPISLGWYWVVFPALTLNYLGQCALLSADHEAIANPFYFLAPDFLRVPLIILATFAAVIASQAVITGAFSVTQQAIQLGYIPRLRVNHTSASTVGQIYIPSVNWVLMFMVMVLIAMFKNSTNLANAYGIAVTGTMFITSCMMGVLVHRVWHWKAWQSIPLVSFFLLIDGAFFLSNVTKIPEGGWFPLLVGFVVFTMLMTWSRGRHLMAERMRQVAMPIQLFIRSAAASAVRIPGTAIFLTPEDDGVPHALLHNLKHNKILHERVILLTVKIEDVPYVDPHYRASMSSLEDGFYRLIVRYGFMEEPDVPLALNKIEQSGPMLRMDDTSFFISRQTLIPSTHTSMAIWREKLFAWMLRNSESATEFFKLPSNRVVELGSQIELVGSNGK</sequence>
<feature type="transmembrane region" description="Helical" evidence="13">
    <location>
        <begin position="270"/>
        <end position="292"/>
    </location>
</feature>
<dbReference type="OrthoDB" id="9805577at2"/>
<feature type="domain" description="K+ potassium transporter C-terminal" evidence="16">
    <location>
        <begin position="498"/>
        <end position="646"/>
    </location>
</feature>
<evidence type="ECO:0000259" key="15">
    <source>
        <dbReference type="Pfam" id="PF02705"/>
    </source>
</evidence>
<dbReference type="InterPro" id="IPR003855">
    <property type="entry name" value="K+_transporter"/>
</dbReference>
<feature type="region of interest" description="Disordered" evidence="14">
    <location>
        <begin position="1"/>
        <end position="26"/>
    </location>
</feature>
<evidence type="ECO:0000256" key="14">
    <source>
        <dbReference type="SAM" id="MobiDB-lite"/>
    </source>
</evidence>
<comment type="similarity">
    <text evidence="2 13">Belongs to the HAK/KUP transporter (TC 2.A.72) family.</text>
</comment>
<proteinExistence type="inferred from homology"/>
<feature type="transmembrane region" description="Helical" evidence="13">
    <location>
        <begin position="125"/>
        <end position="146"/>
    </location>
</feature>
<evidence type="ECO:0000256" key="1">
    <source>
        <dbReference type="ARBA" id="ARBA00004141"/>
    </source>
</evidence>
<keyword evidence="7 13" id="KW-0812">Transmembrane</keyword>
<dbReference type="GO" id="GO:0015293">
    <property type="term" value="F:symporter activity"/>
    <property type="evidence" value="ECO:0007669"/>
    <property type="project" value="UniProtKB-UniRule"/>
</dbReference>
<dbReference type="HAMAP" id="MF_01522">
    <property type="entry name" value="Kup"/>
    <property type="match status" value="1"/>
</dbReference>
<comment type="caution">
    <text evidence="13">Lacks conserved residue(s) required for the propagation of feature annotation.</text>
</comment>
<keyword evidence="3 13" id="KW-0813">Transport</keyword>
<dbReference type="PANTHER" id="PTHR30540">
    <property type="entry name" value="OSMOTIC STRESS POTASSIUM TRANSPORTER"/>
    <property type="match status" value="1"/>
</dbReference>
<evidence type="ECO:0000256" key="13">
    <source>
        <dbReference type="HAMAP-Rule" id="MF_01522"/>
    </source>
</evidence>
<comment type="subcellular location">
    <subcellularLocation>
        <location evidence="13">Cell inner membrane</location>
        <topology evidence="13">Multi-pass membrane protein</topology>
    </subcellularLocation>
    <subcellularLocation>
        <location evidence="1">Membrane</location>
        <topology evidence="1">Multi-pass membrane protein</topology>
    </subcellularLocation>
</comment>
<evidence type="ECO:0000313" key="17">
    <source>
        <dbReference type="EMBL" id="AEH61977.1"/>
    </source>
</evidence>
<feature type="transmembrane region" description="Helical" evidence="13">
    <location>
        <begin position="197"/>
        <end position="220"/>
    </location>
</feature>
<keyword evidence="12 13" id="KW-0472">Membrane</keyword>
<dbReference type="KEGG" id="zmm:Zmob_0124"/>
<feature type="transmembrane region" description="Helical" evidence="13">
    <location>
        <begin position="71"/>
        <end position="93"/>
    </location>
</feature>
<evidence type="ECO:0000256" key="6">
    <source>
        <dbReference type="ARBA" id="ARBA00022538"/>
    </source>
</evidence>
<feature type="domain" description="K+ potassium transporter integral membrane" evidence="15">
    <location>
        <begin position="37"/>
        <end position="488"/>
    </location>
</feature>
<dbReference type="InterPro" id="IPR023051">
    <property type="entry name" value="Kup"/>
</dbReference>
<comment type="catalytic activity">
    <reaction evidence="13">
        <text>K(+)(in) + H(+)(in) = K(+)(out) + H(+)(out)</text>
        <dbReference type="Rhea" id="RHEA:28490"/>
        <dbReference type="ChEBI" id="CHEBI:15378"/>
        <dbReference type="ChEBI" id="CHEBI:29103"/>
    </reaction>
</comment>
<feature type="transmembrane region" description="Helical" evidence="13">
    <location>
        <begin position="312"/>
        <end position="341"/>
    </location>
</feature>
<name>A0A0H3G002_ZYMMA</name>
<evidence type="ECO:0000256" key="7">
    <source>
        <dbReference type="ARBA" id="ARBA00022692"/>
    </source>
</evidence>
<reference evidence="17 18" key="1">
    <citation type="journal article" date="2011" name="J. Bacteriol.">
        <title>Genome sequence of the ethanol-producing Zymomonas mobilis subsp. mobilis lectotype strain ATCC 10988.</title>
        <authorList>
            <person name="Pappas K.M."/>
            <person name="Kouvelis V.N."/>
            <person name="Saunders E."/>
            <person name="Brettin T.S."/>
            <person name="Bruce D."/>
            <person name="Detter C."/>
            <person name="Balakireva M."/>
            <person name="Han C.S."/>
            <person name="Savvakis G."/>
            <person name="Kyrpides N.C."/>
            <person name="Typas M.A."/>
        </authorList>
    </citation>
    <scope>NUCLEOTIDE SEQUENCE [LARGE SCALE GENOMIC DNA]</scope>
    <source>
        <strain evidence="18">ATCC 10988 / DSM 424 / CCUG 17860 / LMG 404 / NCIMB 8938 / NRRL B-806 / ZM1</strain>
    </source>
</reference>
<protein>
    <recommendedName>
        <fullName evidence="13">Probable potassium transport system protein Kup</fullName>
    </recommendedName>
</protein>
<keyword evidence="5 13" id="KW-0997">Cell inner membrane</keyword>
<keyword evidence="9 13" id="KW-0630">Potassium</keyword>
<feature type="compositionally biased region" description="Low complexity" evidence="14">
    <location>
        <begin position="1"/>
        <end position="20"/>
    </location>
</feature>
<keyword evidence="10 13" id="KW-1133">Transmembrane helix</keyword>
<feature type="transmembrane region" description="Helical" evidence="13">
    <location>
        <begin position="448"/>
        <end position="466"/>
    </location>
</feature>
<evidence type="ECO:0000313" key="18">
    <source>
        <dbReference type="Proteomes" id="UP000001494"/>
    </source>
</evidence>
<evidence type="ECO:0000259" key="16">
    <source>
        <dbReference type="Pfam" id="PF22776"/>
    </source>
</evidence>
<keyword evidence="4 13" id="KW-1003">Cell membrane</keyword>
<evidence type="ECO:0000256" key="9">
    <source>
        <dbReference type="ARBA" id="ARBA00022958"/>
    </source>
</evidence>
<dbReference type="GO" id="GO:0005886">
    <property type="term" value="C:plasma membrane"/>
    <property type="evidence" value="ECO:0007669"/>
    <property type="project" value="UniProtKB-SubCell"/>
</dbReference>
<keyword evidence="11 13" id="KW-0406">Ion transport</keyword>
<dbReference type="EMBL" id="CP002850">
    <property type="protein sequence ID" value="AEH61977.1"/>
    <property type="molecule type" value="Genomic_DNA"/>
</dbReference>
<keyword evidence="8 13" id="KW-0769">Symport</keyword>
<dbReference type="PANTHER" id="PTHR30540:SF79">
    <property type="entry name" value="LOW AFFINITY POTASSIUM TRANSPORT SYSTEM PROTEIN KUP"/>
    <property type="match status" value="1"/>
</dbReference>
<dbReference type="InterPro" id="IPR053952">
    <property type="entry name" value="K_trans_C"/>
</dbReference>
<evidence type="ECO:0000256" key="10">
    <source>
        <dbReference type="ARBA" id="ARBA00022989"/>
    </source>
</evidence>
<feature type="transmembrane region" description="Helical" evidence="13">
    <location>
        <begin position="388"/>
        <end position="411"/>
    </location>
</feature>